<dbReference type="InterPro" id="IPR050438">
    <property type="entry name" value="LMW_PTPase"/>
</dbReference>
<accession>A0ABS2P7P4</accession>
<evidence type="ECO:0000256" key="2">
    <source>
        <dbReference type="ARBA" id="ARBA00022801"/>
    </source>
</evidence>
<evidence type="ECO:0000256" key="1">
    <source>
        <dbReference type="ARBA" id="ARBA00011063"/>
    </source>
</evidence>
<sequence>MTRVLFVCTGNTCRSPMAEALLKHHTATVDVQSAGIHAFPGSKAAEHSAILAKEFGQSLDDHSAQQLDESLLGWADIVLTMTANHQDAIASIFPNEKQKVFTLGEFAGEPDANIQDPFGGSLEQYRIAKEQMERLIQAAKPRLVEGKS</sequence>
<dbReference type="InterPro" id="IPR023485">
    <property type="entry name" value="Ptyr_pPase"/>
</dbReference>
<dbReference type="PANTHER" id="PTHR11717">
    <property type="entry name" value="LOW MOLECULAR WEIGHT PROTEIN TYROSINE PHOSPHATASE"/>
    <property type="match status" value="1"/>
</dbReference>
<dbReference type="PRINTS" id="PR00719">
    <property type="entry name" value="LMWPTPASE"/>
</dbReference>
<proteinExistence type="inferred from homology"/>
<keyword evidence="6" id="KW-1185">Reference proteome</keyword>
<dbReference type="Pfam" id="PF01451">
    <property type="entry name" value="LMWPc"/>
    <property type="match status" value="1"/>
</dbReference>
<evidence type="ECO:0000259" key="4">
    <source>
        <dbReference type="SMART" id="SM00226"/>
    </source>
</evidence>
<comment type="similarity">
    <text evidence="1">Belongs to the low molecular weight phosphotyrosine protein phosphatase family.</text>
</comment>
<organism evidence="5 6">
    <name type="scientific">Geomicrobium sediminis</name>
    <dbReference type="NCBI Taxonomy" id="1347788"/>
    <lineage>
        <taxon>Bacteria</taxon>
        <taxon>Bacillati</taxon>
        <taxon>Bacillota</taxon>
        <taxon>Bacilli</taxon>
        <taxon>Bacillales</taxon>
        <taxon>Geomicrobium</taxon>
    </lineage>
</organism>
<evidence type="ECO:0000313" key="5">
    <source>
        <dbReference type="EMBL" id="MBM7631443.1"/>
    </source>
</evidence>
<keyword evidence="2 5" id="KW-0378">Hydrolase</keyword>
<evidence type="ECO:0000313" key="6">
    <source>
        <dbReference type="Proteomes" id="UP000741863"/>
    </source>
</evidence>
<dbReference type="GO" id="GO:0004725">
    <property type="term" value="F:protein tyrosine phosphatase activity"/>
    <property type="evidence" value="ECO:0007669"/>
    <property type="project" value="UniProtKB-EC"/>
</dbReference>
<dbReference type="RefSeq" id="WP_042358119.1">
    <property type="nucleotide sequence ID" value="NZ_JAFBEC010000001.1"/>
</dbReference>
<evidence type="ECO:0000256" key="3">
    <source>
        <dbReference type="ARBA" id="ARBA00022912"/>
    </source>
</evidence>
<reference evidence="5 6" key="1">
    <citation type="submission" date="2021-01" db="EMBL/GenBank/DDBJ databases">
        <title>Genomic Encyclopedia of Type Strains, Phase IV (KMG-IV): sequencing the most valuable type-strain genomes for metagenomic binning, comparative biology and taxonomic classification.</title>
        <authorList>
            <person name="Goeker M."/>
        </authorList>
    </citation>
    <scope>NUCLEOTIDE SEQUENCE [LARGE SCALE GENOMIC DNA]</scope>
    <source>
        <strain evidence="5 6">DSM 25540</strain>
    </source>
</reference>
<feature type="domain" description="Phosphotyrosine protein phosphatase I" evidence="4">
    <location>
        <begin position="2"/>
        <end position="142"/>
    </location>
</feature>
<dbReference type="CDD" id="cd16344">
    <property type="entry name" value="LMWPAP"/>
    <property type="match status" value="1"/>
</dbReference>
<dbReference type="InterPro" id="IPR017867">
    <property type="entry name" value="Tyr_phospatase_low_mol_wt"/>
</dbReference>
<dbReference type="EMBL" id="JAFBEC010000001">
    <property type="protein sequence ID" value="MBM7631443.1"/>
    <property type="molecule type" value="Genomic_DNA"/>
</dbReference>
<dbReference type="Gene3D" id="3.40.50.2300">
    <property type="match status" value="1"/>
</dbReference>
<comment type="caution">
    <text evidence="5">The sequence shown here is derived from an EMBL/GenBank/DDBJ whole genome shotgun (WGS) entry which is preliminary data.</text>
</comment>
<dbReference type="EC" id="3.1.3.48" evidence="5"/>
<dbReference type="PANTHER" id="PTHR11717:SF31">
    <property type="entry name" value="LOW MOLECULAR WEIGHT PROTEIN-TYROSINE-PHOSPHATASE ETP-RELATED"/>
    <property type="match status" value="1"/>
</dbReference>
<dbReference type="SUPFAM" id="SSF52788">
    <property type="entry name" value="Phosphotyrosine protein phosphatases I"/>
    <property type="match status" value="1"/>
</dbReference>
<keyword evidence="3" id="KW-0904">Protein phosphatase</keyword>
<dbReference type="Proteomes" id="UP000741863">
    <property type="component" value="Unassembled WGS sequence"/>
</dbReference>
<name>A0ABS2P7P4_9BACL</name>
<dbReference type="SMART" id="SM00226">
    <property type="entry name" value="LMWPc"/>
    <property type="match status" value="1"/>
</dbReference>
<protein>
    <submittedName>
        <fullName evidence="5">Protein-tyrosine phosphatase</fullName>
        <ecNumber evidence="5">3.1.3.48</ecNumber>
    </submittedName>
</protein>
<gene>
    <name evidence="5" type="ORF">JOD17_000534</name>
</gene>
<dbReference type="InterPro" id="IPR036196">
    <property type="entry name" value="Ptyr_pPase_sf"/>
</dbReference>